<reference evidence="3" key="1">
    <citation type="submission" date="2017-09" db="EMBL/GenBank/DDBJ databases">
        <title>Depth-based differentiation of microbial function through sediment-hosted aquifers and enrichment of novel symbionts in the deep terrestrial subsurface.</title>
        <authorList>
            <person name="Probst A.J."/>
            <person name="Ladd B."/>
            <person name="Jarett J.K."/>
            <person name="Geller-Mcgrath D.E."/>
            <person name="Sieber C.M.K."/>
            <person name="Emerson J.B."/>
            <person name="Anantharaman K."/>
            <person name="Thomas B.C."/>
            <person name="Malmstrom R."/>
            <person name="Stieglmeier M."/>
            <person name="Klingl A."/>
            <person name="Woyke T."/>
            <person name="Ryan C.M."/>
            <person name="Banfield J.F."/>
        </authorList>
    </citation>
    <scope>NUCLEOTIDE SEQUENCE [LARGE SCALE GENOMIC DNA]</scope>
</reference>
<evidence type="ECO:0000256" key="1">
    <source>
        <dbReference type="SAM" id="MobiDB-lite"/>
    </source>
</evidence>
<feature type="compositionally biased region" description="Polar residues" evidence="1">
    <location>
        <begin position="125"/>
        <end position="154"/>
    </location>
</feature>
<organism evidence="2 3">
    <name type="scientific">Candidatus Falkowbacteria bacterium CG10_big_fil_rev_8_21_14_0_10_43_11</name>
    <dbReference type="NCBI Taxonomy" id="1974568"/>
    <lineage>
        <taxon>Bacteria</taxon>
        <taxon>Candidatus Falkowiibacteriota</taxon>
    </lineage>
</organism>
<accession>A0A2M6WLP9</accession>
<dbReference type="Proteomes" id="UP000229335">
    <property type="component" value="Unassembled WGS sequence"/>
</dbReference>
<feature type="region of interest" description="Disordered" evidence="1">
    <location>
        <begin position="125"/>
        <end position="166"/>
    </location>
</feature>
<protein>
    <submittedName>
        <fullName evidence="2">Uncharacterized protein</fullName>
    </submittedName>
</protein>
<gene>
    <name evidence="2" type="ORF">COU00_03110</name>
</gene>
<comment type="caution">
    <text evidence="2">The sequence shown here is derived from an EMBL/GenBank/DDBJ whole genome shotgun (WGS) entry which is preliminary data.</text>
</comment>
<proteinExistence type="predicted"/>
<dbReference type="AlphaFoldDB" id="A0A2M6WLP9"/>
<evidence type="ECO:0000313" key="3">
    <source>
        <dbReference type="Proteomes" id="UP000229335"/>
    </source>
</evidence>
<name>A0A2M6WLP9_9BACT</name>
<sequence>MSVDKIFSQDIKKLPIKKFQKIGAVKLAGENLSGFKLRDYLEKEAAGGITITALEKKLKQEGLINEQWKKRGDIIKILSGEDGTSIIKKKPVPWYLRDSATDDPKIIKKTSVSIFDARRAASQVSVDTRSQGGKMNSSINPITGGISSVNNNKKPSPAKPSIPLAR</sequence>
<evidence type="ECO:0000313" key="2">
    <source>
        <dbReference type="EMBL" id="PIT93672.1"/>
    </source>
</evidence>
<dbReference type="EMBL" id="PFAS01000054">
    <property type="protein sequence ID" value="PIT93672.1"/>
    <property type="molecule type" value="Genomic_DNA"/>
</dbReference>